<protein>
    <submittedName>
        <fullName evidence="2">Uncharacterized protein</fullName>
    </submittedName>
</protein>
<sequence length="39" mass="4127">MKKLYFKEVELEELNSFWEGVATGAAIGAGLAGGLLVIT</sequence>
<feature type="transmembrane region" description="Helical" evidence="1">
    <location>
        <begin position="20"/>
        <end position="38"/>
    </location>
</feature>
<keyword evidence="1" id="KW-1133">Transmembrane helix</keyword>
<accession>A0A164MF89</accession>
<dbReference type="PATRIC" id="fig|1396.535.peg.1234"/>
<comment type="caution">
    <text evidence="2">The sequence shown here is derived from an EMBL/GenBank/DDBJ whole genome shotgun (WGS) entry which is preliminary data.</text>
</comment>
<evidence type="ECO:0000313" key="2">
    <source>
        <dbReference type="EMBL" id="KZD58853.1"/>
    </source>
</evidence>
<keyword evidence="1" id="KW-0812">Transmembrane</keyword>
<dbReference type="EMBL" id="LJKE01000079">
    <property type="protein sequence ID" value="KZD58853.1"/>
    <property type="molecule type" value="Genomic_DNA"/>
</dbReference>
<name>A0A164MF89_BACCE</name>
<proteinExistence type="predicted"/>
<reference evidence="2 3" key="1">
    <citation type="submission" date="2015-09" db="EMBL/GenBank/DDBJ databases">
        <title>Bacillus cereus food isolates.</title>
        <authorList>
            <person name="Boekhorst J."/>
        </authorList>
    </citation>
    <scope>NUCLEOTIDE SEQUENCE [LARGE SCALE GENOMIC DNA]</scope>
    <source>
        <strain evidence="2 3">B4088</strain>
    </source>
</reference>
<organism evidence="2 3">
    <name type="scientific">Bacillus cereus</name>
    <dbReference type="NCBI Taxonomy" id="1396"/>
    <lineage>
        <taxon>Bacteria</taxon>
        <taxon>Bacillati</taxon>
        <taxon>Bacillota</taxon>
        <taxon>Bacilli</taxon>
        <taxon>Bacillales</taxon>
        <taxon>Bacillaceae</taxon>
        <taxon>Bacillus</taxon>
        <taxon>Bacillus cereus group</taxon>
    </lineage>
</organism>
<dbReference type="Proteomes" id="UP000076482">
    <property type="component" value="Unassembled WGS sequence"/>
</dbReference>
<gene>
    <name evidence="2" type="ORF">B4088_4201</name>
</gene>
<keyword evidence="1" id="KW-0472">Membrane</keyword>
<evidence type="ECO:0000313" key="3">
    <source>
        <dbReference type="Proteomes" id="UP000076482"/>
    </source>
</evidence>
<evidence type="ECO:0000256" key="1">
    <source>
        <dbReference type="SAM" id="Phobius"/>
    </source>
</evidence>
<dbReference type="AlphaFoldDB" id="A0A164MF89"/>